<evidence type="ECO:0000256" key="3">
    <source>
        <dbReference type="ARBA" id="ARBA00022679"/>
    </source>
</evidence>
<dbReference type="Proteomes" id="UP000515154">
    <property type="component" value="Linkage group LG11"/>
</dbReference>
<dbReference type="PROSITE" id="PS51675">
    <property type="entry name" value="SAM_MT_TRM10"/>
    <property type="match status" value="1"/>
</dbReference>
<evidence type="ECO:0000256" key="2">
    <source>
        <dbReference type="ARBA" id="ARBA00022603"/>
    </source>
</evidence>
<keyword evidence="5" id="KW-0819">tRNA processing</keyword>
<keyword evidence="11" id="KW-1185">Reference proteome</keyword>
<keyword evidence="2" id="KW-0489">Methyltransferase</keyword>
<keyword evidence="3" id="KW-0808">Transferase</keyword>
<evidence type="ECO:0000256" key="7">
    <source>
        <dbReference type="ARBA" id="ARBA00023054"/>
    </source>
</evidence>
<evidence type="ECO:0000256" key="8">
    <source>
        <dbReference type="ARBA" id="ARBA00023128"/>
    </source>
</evidence>
<evidence type="ECO:0000256" key="5">
    <source>
        <dbReference type="ARBA" id="ARBA00022694"/>
    </source>
</evidence>
<gene>
    <name evidence="12" type="primary">LOC115217307</name>
</gene>
<name>A0A7E6F7K7_9MOLL</name>
<dbReference type="GO" id="GO:0005654">
    <property type="term" value="C:nucleoplasm"/>
    <property type="evidence" value="ECO:0007669"/>
    <property type="project" value="TreeGrafter"/>
</dbReference>
<evidence type="ECO:0000256" key="6">
    <source>
        <dbReference type="ARBA" id="ARBA00022946"/>
    </source>
</evidence>
<proteinExistence type="predicted"/>
<evidence type="ECO:0000256" key="9">
    <source>
        <dbReference type="ARBA" id="ARBA00029803"/>
    </source>
</evidence>
<keyword evidence="7" id="KW-0175">Coiled coil</keyword>
<dbReference type="GO" id="GO:0032259">
    <property type="term" value="P:methylation"/>
    <property type="evidence" value="ECO:0007669"/>
    <property type="project" value="UniProtKB-KW"/>
</dbReference>
<sequence length="389" mass="45485">MVLFTCHRHSDRMALRYLLRQVPLHCNRTSPLLQFMFQALPRGSKKYALEHLSGVRLCAQLPAPSITDTKDTQKTDSSASAAEKIKNLDEEMTKKLKILQLEYEVMKQLGSFRVPDNMTDELWLEMLTFPTVSARKRYYRYLKKVEAAKLGRQLKRQKKLEDSLVKEQDKPSQSKNTIFMFIRKSTINSFYYSRLAHAMMFGQPIIFDMSFENYMRKQDVHRLCEQFLMGYGSNKVHPDPFHFVLSGNQSNSMFQNCLDNTRVNKHEEEHFLMTNSDQHYLNLYPREKLVYLTPDAPSVLQTFDHDAIYVVGGLVDKVVPKPLTMAKAKKERLKMAKLPLDNYIRWGCGNKSLTLNQVVDILLEVKRGSSWTEAFRHIPQRKIRYLLKD</sequence>
<evidence type="ECO:0000256" key="4">
    <source>
        <dbReference type="ARBA" id="ARBA00022691"/>
    </source>
</evidence>
<dbReference type="GO" id="GO:0070131">
    <property type="term" value="P:positive regulation of mitochondrial translation"/>
    <property type="evidence" value="ECO:0007669"/>
    <property type="project" value="TreeGrafter"/>
</dbReference>
<evidence type="ECO:0000313" key="12">
    <source>
        <dbReference type="RefSeq" id="XP_036362952.1"/>
    </source>
</evidence>
<keyword evidence="6" id="KW-0809">Transit peptide</keyword>
<comment type="subcellular location">
    <subcellularLocation>
        <location evidence="1">Mitochondrion</location>
    </subcellularLocation>
</comment>
<dbReference type="RefSeq" id="XP_036362952.1">
    <property type="nucleotide sequence ID" value="XM_036507059.1"/>
</dbReference>
<dbReference type="GO" id="GO:0097745">
    <property type="term" value="P:mitochondrial tRNA 5'-end processing"/>
    <property type="evidence" value="ECO:0007669"/>
    <property type="project" value="TreeGrafter"/>
</dbReference>
<organism evidence="11 12">
    <name type="scientific">Octopus sinensis</name>
    <name type="common">East Asian common octopus</name>
    <dbReference type="NCBI Taxonomy" id="2607531"/>
    <lineage>
        <taxon>Eukaryota</taxon>
        <taxon>Metazoa</taxon>
        <taxon>Spiralia</taxon>
        <taxon>Lophotrochozoa</taxon>
        <taxon>Mollusca</taxon>
        <taxon>Cephalopoda</taxon>
        <taxon>Coleoidea</taxon>
        <taxon>Octopodiformes</taxon>
        <taxon>Octopoda</taxon>
        <taxon>Incirrata</taxon>
        <taxon>Octopodidae</taxon>
        <taxon>Octopus</taxon>
    </lineage>
</organism>
<evidence type="ECO:0000313" key="11">
    <source>
        <dbReference type="Proteomes" id="UP000515154"/>
    </source>
</evidence>
<dbReference type="PANTHER" id="PTHR13563">
    <property type="entry name" value="TRNA (GUANINE-9-) METHYLTRANSFERASE"/>
    <property type="match status" value="1"/>
</dbReference>
<evidence type="ECO:0000259" key="10">
    <source>
        <dbReference type="PROSITE" id="PS51675"/>
    </source>
</evidence>
<evidence type="ECO:0000256" key="1">
    <source>
        <dbReference type="ARBA" id="ARBA00004173"/>
    </source>
</evidence>
<keyword evidence="8" id="KW-0496">Mitochondrion</keyword>
<dbReference type="GO" id="GO:0000049">
    <property type="term" value="F:tRNA binding"/>
    <property type="evidence" value="ECO:0007669"/>
    <property type="project" value="TreeGrafter"/>
</dbReference>
<accession>A0A7E6F7K7</accession>
<keyword evidence="4" id="KW-0949">S-adenosyl-L-methionine</keyword>
<dbReference type="InterPro" id="IPR038459">
    <property type="entry name" value="MT_TRM10-typ_sf"/>
</dbReference>
<dbReference type="GO" id="GO:0008168">
    <property type="term" value="F:methyltransferase activity"/>
    <property type="evidence" value="ECO:0007669"/>
    <property type="project" value="UniProtKB-KW"/>
</dbReference>
<feature type="domain" description="SAM-dependent MTase TRM10-type" evidence="10">
    <location>
        <begin position="191"/>
        <end position="385"/>
    </location>
</feature>
<dbReference type="Gene3D" id="3.40.1280.30">
    <property type="match status" value="1"/>
</dbReference>
<reference evidence="12" key="1">
    <citation type="submission" date="2025-08" db="UniProtKB">
        <authorList>
            <consortium name="RefSeq"/>
        </authorList>
    </citation>
    <scope>IDENTIFICATION</scope>
</reference>
<dbReference type="InterPro" id="IPR025812">
    <property type="entry name" value="Trm10_C_MTase_dom"/>
</dbReference>
<dbReference type="CDD" id="cd18102">
    <property type="entry name" value="Trm10_MRRP1"/>
    <property type="match status" value="1"/>
</dbReference>
<dbReference type="PANTHER" id="PTHR13563:SF5">
    <property type="entry name" value="TRNA METHYLTRANSFERASE 10 HOMOLOG C"/>
    <property type="match status" value="1"/>
</dbReference>
<dbReference type="GO" id="GO:0005739">
    <property type="term" value="C:mitochondrion"/>
    <property type="evidence" value="ECO:0007669"/>
    <property type="project" value="UniProtKB-SubCell"/>
</dbReference>
<dbReference type="InterPro" id="IPR007356">
    <property type="entry name" value="tRNA_m1G_MeTrfase_euk"/>
</dbReference>
<protein>
    <recommendedName>
        <fullName evidence="9">RNA (guanine-9-)-methyltransferase domain-containing protein 1</fullName>
    </recommendedName>
</protein>
<dbReference type="AlphaFoldDB" id="A0A7E6F7K7"/>
<dbReference type="InterPro" id="IPR028564">
    <property type="entry name" value="MT_TRM10-typ"/>
</dbReference>